<dbReference type="Proteomes" id="UP001143910">
    <property type="component" value="Unassembled WGS sequence"/>
</dbReference>
<sequence length="998" mass="113327">MGQKSSRTRVLSRSSAPSSPPKQAPRHASEQQTATSDVKQLLQAQHFAQAITIAERVLREHQRKFGEEHPSTLASAFELGLAFHGDGRIAKACQVFEILLPISEVVLGTNHIDTITTLVALAEELCNLGRLDACLEQLVDARQRYEESLGPQSEQTICALVDIAQLCKVLGYEDDASTNFILALDRSERSLGSQHEITLAIHNDLRESHIGLSLEDTVEILRQSGLRVPNESFRSSRSTTSLQLMSAPNSRVLSSAGYEAFNALCLRLGPRDGEQTPQPPVFIPPYYDDRDDYSDHHDSGNQSDSGNQHDRDDQHDTGDPSFRALINRSIAILPLTRASNTDPSAIDQLIRTHVEFLRTLTCLDELLVSEKNPVWFFQLVDSFMEQTTFQCWDPSSLDNYVVLPMDGRLLNPEDFVFVSHYWRTQEDPDPDGIDLRGLQDLIKNGFWQKSKYFWVDWTCLPQLERTSSQRKYFSTALTSIQKLIRCCSFLANFTEFNPRLWVLFEVASFILSRPGPVGLPCADQFRKHLRQMEGTGVREMMLNFGYKCTNGGDREWVISWIEMLLILRDTVPCIESRNQILDAMDNPNVRTCTHAESGVHIDKERGIIHASGTIYRITPRAVVDSTSGVSEVHIASNFELRLNKALRRASRSFDDSGLGEIAREIDSGGDFRVGEVIHRQFLAADNTLASREGLVINLEQQRRYTEAKEQCSHDLDEGGDGTKERFVALRQQELLFALYKRWKDEPLEKVIPFRFSDGPSQAEQSYQQSTARNGQERSWLQNLDQRLWKYENPARLKSLEERGLRLQKEGHHSDALRLHWQFLGQRKASLGPYHRDTRRSLRIVANGFRLVGLGEVAELSYTILLSVCDFTLGTFHYESRLVLCDRATMAAAQNKHGLARSYYRQHLERIMAVDHWHSKEGDVARMFLKAAITNVFLEATHSDLSMRAQIRIKACDTRPDFGTEGHGQQTQSSGNGNIVRFINNELDDTWADIFTLIW</sequence>
<comment type="caution">
    <text evidence="1">The sequence shown here is derived from an EMBL/GenBank/DDBJ whole genome shotgun (WGS) entry which is preliminary data.</text>
</comment>
<reference evidence="1" key="1">
    <citation type="submission" date="2022-08" db="EMBL/GenBank/DDBJ databases">
        <title>Genome Sequence of Lecanicillium fungicola.</title>
        <authorList>
            <person name="Buettner E."/>
        </authorList>
    </citation>
    <scope>NUCLEOTIDE SEQUENCE</scope>
    <source>
        <strain evidence="1">Babe33</strain>
    </source>
</reference>
<accession>A0ACC1NU33</accession>
<organism evidence="1 2">
    <name type="scientific">Zarea fungicola</name>
    <dbReference type="NCBI Taxonomy" id="93591"/>
    <lineage>
        <taxon>Eukaryota</taxon>
        <taxon>Fungi</taxon>
        <taxon>Dikarya</taxon>
        <taxon>Ascomycota</taxon>
        <taxon>Pezizomycotina</taxon>
        <taxon>Sordariomycetes</taxon>
        <taxon>Hypocreomycetidae</taxon>
        <taxon>Hypocreales</taxon>
        <taxon>Cordycipitaceae</taxon>
        <taxon>Zarea</taxon>
    </lineage>
</organism>
<proteinExistence type="predicted"/>
<gene>
    <name evidence="1" type="ORF">NQ176_g1389</name>
</gene>
<name>A0ACC1NU33_9HYPO</name>
<keyword evidence="2" id="KW-1185">Reference proteome</keyword>
<dbReference type="EMBL" id="JANJQO010000076">
    <property type="protein sequence ID" value="KAJ2982427.1"/>
    <property type="molecule type" value="Genomic_DNA"/>
</dbReference>
<evidence type="ECO:0000313" key="2">
    <source>
        <dbReference type="Proteomes" id="UP001143910"/>
    </source>
</evidence>
<evidence type="ECO:0000313" key="1">
    <source>
        <dbReference type="EMBL" id="KAJ2982427.1"/>
    </source>
</evidence>
<protein>
    <submittedName>
        <fullName evidence="1">Uncharacterized protein</fullName>
    </submittedName>
</protein>